<dbReference type="AlphaFoldDB" id="A0ABD5NW13"/>
<dbReference type="CDD" id="cd00293">
    <property type="entry name" value="USP-like"/>
    <property type="match status" value="1"/>
</dbReference>
<accession>A0ABD5NW13</accession>
<reference evidence="3 4" key="1">
    <citation type="journal article" date="2014" name="Int. J. Syst. Evol. Microbiol.">
        <title>Complete genome sequence of Corynebacterium casei LMG S-19264T (=DSM 44701T), isolated from a smear-ripened cheese.</title>
        <authorList>
            <consortium name="US DOE Joint Genome Institute (JGI-PGF)"/>
            <person name="Walter F."/>
            <person name="Albersmeier A."/>
            <person name="Kalinowski J."/>
            <person name="Ruckert C."/>
        </authorList>
    </citation>
    <scope>NUCLEOTIDE SEQUENCE [LARGE SCALE GENOMIC DNA]</scope>
    <source>
        <strain evidence="3 4">IBRC-M 10912</strain>
    </source>
</reference>
<dbReference type="PANTHER" id="PTHR46268">
    <property type="entry name" value="STRESS RESPONSE PROTEIN NHAX"/>
    <property type="match status" value="1"/>
</dbReference>
<evidence type="ECO:0000256" key="1">
    <source>
        <dbReference type="ARBA" id="ARBA00008791"/>
    </source>
</evidence>
<organism evidence="3 4">
    <name type="scientific">Natribaculum luteum</name>
    <dbReference type="NCBI Taxonomy" id="1586232"/>
    <lineage>
        <taxon>Archaea</taxon>
        <taxon>Methanobacteriati</taxon>
        <taxon>Methanobacteriota</taxon>
        <taxon>Stenosarchaea group</taxon>
        <taxon>Halobacteria</taxon>
        <taxon>Halobacteriales</taxon>
        <taxon>Natrialbaceae</taxon>
        <taxon>Natribaculum</taxon>
    </lineage>
</organism>
<dbReference type="EMBL" id="JBHSDJ010000013">
    <property type="protein sequence ID" value="MFC4246289.1"/>
    <property type="molecule type" value="Genomic_DNA"/>
</dbReference>
<name>A0ABD5NW13_9EURY</name>
<evidence type="ECO:0000259" key="2">
    <source>
        <dbReference type="Pfam" id="PF00582"/>
    </source>
</evidence>
<evidence type="ECO:0000313" key="4">
    <source>
        <dbReference type="Proteomes" id="UP001595821"/>
    </source>
</evidence>
<dbReference type="InterPro" id="IPR006015">
    <property type="entry name" value="Universal_stress_UspA"/>
</dbReference>
<dbReference type="Proteomes" id="UP001595821">
    <property type="component" value="Unassembled WGS sequence"/>
</dbReference>
<feature type="domain" description="UspA" evidence="2">
    <location>
        <begin position="1"/>
        <end position="139"/>
    </location>
</feature>
<dbReference type="GeneID" id="71854935"/>
<protein>
    <submittedName>
        <fullName evidence="3">Universal stress protein</fullName>
    </submittedName>
</protein>
<evidence type="ECO:0000313" key="3">
    <source>
        <dbReference type="EMBL" id="MFC4246289.1"/>
    </source>
</evidence>
<dbReference type="PRINTS" id="PR01438">
    <property type="entry name" value="UNVRSLSTRESS"/>
</dbReference>
<dbReference type="Gene3D" id="3.40.50.620">
    <property type="entry name" value="HUPs"/>
    <property type="match status" value="1"/>
</dbReference>
<dbReference type="PANTHER" id="PTHR46268:SF24">
    <property type="entry name" value="UNIVERSAL STRESS PROTEIN"/>
    <property type="match status" value="1"/>
</dbReference>
<comment type="caution">
    <text evidence="3">The sequence shown here is derived from an EMBL/GenBank/DDBJ whole genome shotgun (WGS) entry which is preliminary data.</text>
</comment>
<dbReference type="InterPro" id="IPR006016">
    <property type="entry name" value="UspA"/>
</dbReference>
<dbReference type="RefSeq" id="WP_246967549.1">
    <property type="nucleotide sequence ID" value="NZ_CP095397.1"/>
</dbReference>
<dbReference type="InterPro" id="IPR014729">
    <property type="entry name" value="Rossmann-like_a/b/a_fold"/>
</dbReference>
<gene>
    <name evidence="3" type="ORF">ACFOZ7_04675</name>
</gene>
<dbReference type="Pfam" id="PF00582">
    <property type="entry name" value="Usp"/>
    <property type="match status" value="1"/>
</dbReference>
<dbReference type="SUPFAM" id="SSF52402">
    <property type="entry name" value="Adenine nucleotide alpha hydrolases-like"/>
    <property type="match status" value="1"/>
</dbReference>
<proteinExistence type="inferred from homology"/>
<comment type="similarity">
    <text evidence="1">Belongs to the universal stress protein A family.</text>
</comment>
<sequence length="139" mass="15018">MVSRVLVPMDDSEMAERALEYALEVHDDADVTVLNVVGVPSPFMGEAVSIALEEDVEEAAARRAVAVLDRAEELAAERGREIDTDVDVGRPARAIVERADDFDVVVLGSHGGDAMDRLYVGNVAKTVFERSPVPVTVVR</sequence>